<dbReference type="Gene3D" id="2.40.50.90">
    <property type="match status" value="1"/>
</dbReference>
<dbReference type="InterPro" id="IPR050621">
    <property type="entry name" value="Tudor_domain_containing"/>
</dbReference>
<dbReference type="KEGG" id="cge:118237683"/>
<reference evidence="3" key="2">
    <citation type="journal article" date="2020" name="Biotechnol. Bioeng.">
        <title>Chromosome-scale scaffolds for the Chinese hamster reference genome assembly to facilitate the study of the CHO epigenome.</title>
        <authorList>
            <person name="Hilliard W."/>
            <person name="MacDonald M."/>
            <person name="Lee K.H."/>
        </authorList>
    </citation>
    <scope>NUCLEOTIDE SEQUENCE [LARGE SCALE GENOMIC DNA]</scope>
    <source>
        <strain evidence="3">17A/GY</strain>
    </source>
</reference>
<keyword evidence="3" id="KW-1185">Reference proteome</keyword>
<reference evidence="4" key="3">
    <citation type="submission" date="2025-08" db="UniProtKB">
        <authorList>
            <consortium name="RefSeq"/>
        </authorList>
    </citation>
    <scope>IDENTIFICATION</scope>
    <source>
        <strain evidence="4">17A/GY</strain>
        <tissue evidence="4">Liver</tissue>
    </source>
</reference>
<dbReference type="InterPro" id="IPR002999">
    <property type="entry name" value="Tudor"/>
</dbReference>
<evidence type="ECO:0000256" key="1">
    <source>
        <dbReference type="SAM" id="MobiDB-lite"/>
    </source>
</evidence>
<dbReference type="CDD" id="cd20339">
    <property type="entry name" value="BRcat_RBR_RNF216"/>
    <property type="match status" value="1"/>
</dbReference>
<dbReference type="GO" id="GO:0043186">
    <property type="term" value="C:P granule"/>
    <property type="evidence" value="ECO:0007669"/>
    <property type="project" value="TreeGrafter"/>
</dbReference>
<feature type="region of interest" description="Disordered" evidence="1">
    <location>
        <begin position="151"/>
        <end position="175"/>
    </location>
</feature>
<dbReference type="SUPFAM" id="SSF63748">
    <property type="entry name" value="Tudor/PWWP/MBT"/>
    <property type="match status" value="1"/>
</dbReference>
<dbReference type="InterPro" id="IPR035437">
    <property type="entry name" value="SNase_OB-fold_sf"/>
</dbReference>
<feature type="domain" description="Tudor" evidence="2">
    <location>
        <begin position="240"/>
        <end position="299"/>
    </location>
</feature>
<dbReference type="GeneID" id="118237683"/>
<accession>A0A9J7KB77</accession>
<evidence type="ECO:0000313" key="4">
    <source>
        <dbReference type="RefSeq" id="XP_035305018.1"/>
    </source>
</evidence>
<gene>
    <name evidence="4" type="primary">LOC118237683</name>
</gene>
<evidence type="ECO:0000313" key="3">
    <source>
        <dbReference type="Proteomes" id="UP001108280"/>
    </source>
</evidence>
<dbReference type="OrthoDB" id="9995375at2759"/>
<name>A0A9J7KB77_CRIGR</name>
<dbReference type="Gene3D" id="2.30.30.140">
    <property type="match status" value="1"/>
</dbReference>
<dbReference type="PROSITE" id="PS50304">
    <property type="entry name" value="TUDOR"/>
    <property type="match status" value="1"/>
</dbReference>
<feature type="compositionally biased region" description="Polar residues" evidence="1">
    <location>
        <begin position="165"/>
        <end position="175"/>
    </location>
</feature>
<dbReference type="PANTHER" id="PTHR22948">
    <property type="entry name" value="TUDOR DOMAIN CONTAINING PROTEIN"/>
    <property type="match status" value="1"/>
</dbReference>
<dbReference type="PANTHER" id="PTHR22948:SF18">
    <property type="entry name" value="TUDOR AND KH DOMAIN-CONTAINING PROTEIN"/>
    <property type="match status" value="1"/>
</dbReference>
<dbReference type="GO" id="GO:0034587">
    <property type="term" value="P:piRNA processing"/>
    <property type="evidence" value="ECO:0007669"/>
    <property type="project" value="TreeGrafter"/>
</dbReference>
<dbReference type="AlphaFoldDB" id="A0A9J7KB77"/>
<dbReference type="InterPro" id="IPR047545">
    <property type="entry name" value="BRcat_RBR_RNF216"/>
</dbReference>
<protein>
    <submittedName>
        <fullName evidence="4">Tudor and KH domain-containing protein-like</fullName>
    </submittedName>
</protein>
<proteinExistence type="predicted"/>
<dbReference type="SMART" id="SM00333">
    <property type="entry name" value="TUDOR"/>
    <property type="match status" value="1"/>
</dbReference>
<dbReference type="GO" id="GO:0007283">
    <property type="term" value="P:spermatogenesis"/>
    <property type="evidence" value="ECO:0007669"/>
    <property type="project" value="TreeGrafter"/>
</dbReference>
<dbReference type="GO" id="GO:0030719">
    <property type="term" value="P:P granule organization"/>
    <property type="evidence" value="ECO:0007669"/>
    <property type="project" value="TreeGrafter"/>
</dbReference>
<reference evidence="3" key="1">
    <citation type="journal article" date="2018" name="Biotechnol. Bioeng.">
        <title>A reference genome of the Chinese hamster based on a hybrid assembly strategy.</title>
        <authorList>
            <person name="Rupp O."/>
            <person name="MacDonald M.L."/>
            <person name="Li S."/>
            <person name="Dhiman H."/>
            <person name="Polson S."/>
            <person name="Griep S."/>
            <person name="Heffner K."/>
            <person name="Hernandez I."/>
            <person name="Brinkrolf K."/>
            <person name="Jadhav V."/>
            <person name="Samoudi M."/>
            <person name="Hao H."/>
            <person name="Kingham B."/>
            <person name="Goesmann A."/>
            <person name="Betenbaugh M.J."/>
            <person name="Lewis N.E."/>
            <person name="Borth N."/>
            <person name="Lee K.H."/>
        </authorList>
    </citation>
    <scope>NUCLEOTIDE SEQUENCE [LARGE SCALE GENOMIC DNA]</scope>
    <source>
        <strain evidence="3">17A/GY</strain>
    </source>
</reference>
<dbReference type="RefSeq" id="XP_035305018.1">
    <property type="nucleotide sequence ID" value="XM_035449127.1"/>
</dbReference>
<organism evidence="3 4">
    <name type="scientific">Cricetulus griseus</name>
    <name type="common">Chinese hamster</name>
    <name type="synonym">Cricetulus barabensis griseus</name>
    <dbReference type="NCBI Taxonomy" id="10029"/>
    <lineage>
        <taxon>Eukaryota</taxon>
        <taxon>Metazoa</taxon>
        <taxon>Chordata</taxon>
        <taxon>Craniata</taxon>
        <taxon>Vertebrata</taxon>
        <taxon>Euteleostomi</taxon>
        <taxon>Mammalia</taxon>
        <taxon>Eutheria</taxon>
        <taxon>Euarchontoglires</taxon>
        <taxon>Glires</taxon>
        <taxon>Rodentia</taxon>
        <taxon>Myomorpha</taxon>
        <taxon>Muroidea</taxon>
        <taxon>Cricetidae</taxon>
        <taxon>Cricetinae</taxon>
        <taxon>Cricetulus</taxon>
    </lineage>
</organism>
<sequence>MEGSCTYPFPTSELEKVLPQTILCKYDERKAEEFTAASGDELVRCPCCSFPALLHRDVKTFSCPNPGCQKETYRKCQGLWKEHTGLTCEELAKKDDVKYQTFIEEKMTAARIRKCHQDEAGEEDLWNDNSMPDVPVEVLLYKAAGDMVATGPEESSWEKEPWNDSLENSGAQNSPETSIIEVFSPDFSFHKDECLDIDISAYEHPTHFWIQNIGSHSHQLDQLLIDMNQHYENSLSENLTVQVGDIVAARYSADGSGYRAKILGTLENGNWDVYFVDRGNNGDCPLKELRALRSDFLSLPFQAIECSLAQITPSGEQWEEEALDEFLRLTHFADSKPLMAKFSSCVHTGISSWPKIHLYDTSNGKKLDIGLELVRKGYAVEVPEDVEEDGTVPDVLKDMAPETDASLASILNETKESTEETAHSLSCLSLSEETI</sequence>
<dbReference type="SUPFAM" id="SSF57850">
    <property type="entry name" value="RING/U-box"/>
    <property type="match status" value="1"/>
</dbReference>
<dbReference type="Proteomes" id="UP001108280">
    <property type="component" value="Chromosome 9"/>
</dbReference>
<evidence type="ECO:0000259" key="2">
    <source>
        <dbReference type="PROSITE" id="PS50304"/>
    </source>
</evidence>
<dbReference type="Pfam" id="PF00567">
    <property type="entry name" value="TUDOR"/>
    <property type="match status" value="1"/>
</dbReference>